<dbReference type="Pfam" id="PF04756">
    <property type="entry name" value="OST3_OST6"/>
    <property type="match status" value="1"/>
</dbReference>
<dbReference type="InterPro" id="IPR014001">
    <property type="entry name" value="Helicase_ATP-bd"/>
</dbReference>
<dbReference type="GO" id="GO:0031509">
    <property type="term" value="P:subtelomeric heterochromatin formation"/>
    <property type="evidence" value="ECO:0007669"/>
    <property type="project" value="UniProtKB-ARBA"/>
</dbReference>
<keyword evidence="37" id="KW-0539">Nucleus</keyword>
<evidence type="ECO:0000256" key="25">
    <source>
        <dbReference type="ARBA" id="ARBA00022840"/>
    </source>
</evidence>
<dbReference type="InterPro" id="IPR000330">
    <property type="entry name" value="SNF2_N"/>
</dbReference>
<feature type="compositionally biased region" description="Basic and acidic residues" evidence="42">
    <location>
        <begin position="1054"/>
        <end position="1064"/>
    </location>
</feature>
<dbReference type="SUPFAM" id="SSF57903">
    <property type="entry name" value="FYVE/PHD zinc finger"/>
    <property type="match status" value="1"/>
</dbReference>
<evidence type="ECO:0000256" key="3">
    <source>
        <dbReference type="ARBA" id="ARBA00004574"/>
    </source>
</evidence>
<evidence type="ECO:0000256" key="8">
    <source>
        <dbReference type="ARBA" id="ARBA00012551"/>
    </source>
</evidence>
<dbReference type="GO" id="GO:0000781">
    <property type="term" value="C:chromosome, telomeric region"/>
    <property type="evidence" value="ECO:0007669"/>
    <property type="project" value="UniProtKB-SubCell"/>
</dbReference>
<evidence type="ECO:0000256" key="31">
    <source>
        <dbReference type="ARBA" id="ARBA00023015"/>
    </source>
</evidence>
<feature type="domain" description="Helicase C-terminal" evidence="45">
    <location>
        <begin position="2327"/>
        <end position="2507"/>
    </location>
</feature>
<keyword evidence="31" id="KW-0805">Transcription regulation</keyword>
<feature type="domain" description="Helicase ATP-binding" evidence="44">
    <location>
        <begin position="1882"/>
        <end position="2069"/>
    </location>
</feature>
<evidence type="ECO:0000313" key="48">
    <source>
        <dbReference type="Proteomes" id="UP000322234"/>
    </source>
</evidence>
<evidence type="ECO:0000256" key="42">
    <source>
        <dbReference type="SAM" id="MobiDB-lite"/>
    </source>
</evidence>
<keyword evidence="12" id="KW-0488">Methylation</keyword>
<dbReference type="InterPro" id="IPR041430">
    <property type="entry name" value="ADD_ATRX"/>
</dbReference>
<keyword evidence="10" id="KW-0813">Transport</keyword>
<feature type="compositionally biased region" description="Basic and acidic residues" evidence="42">
    <location>
        <begin position="1211"/>
        <end position="1220"/>
    </location>
</feature>
<evidence type="ECO:0000256" key="29">
    <source>
        <dbReference type="ARBA" id="ARBA00022895"/>
    </source>
</evidence>
<keyword evidence="20" id="KW-0863">Zinc-finger</keyword>
<dbReference type="InterPro" id="IPR027417">
    <property type="entry name" value="P-loop_NTPase"/>
</dbReference>
<dbReference type="GO" id="GO:0031490">
    <property type="term" value="F:chromatin DNA binding"/>
    <property type="evidence" value="ECO:0007669"/>
    <property type="project" value="TreeGrafter"/>
</dbReference>
<feature type="transmembrane region" description="Helical" evidence="43">
    <location>
        <begin position="152"/>
        <end position="171"/>
    </location>
</feature>
<dbReference type="Pfam" id="PF00271">
    <property type="entry name" value="Helicase_C"/>
    <property type="match status" value="1"/>
</dbReference>
<feature type="compositionally biased region" description="Basic residues" evidence="42">
    <location>
        <begin position="1128"/>
        <end position="1142"/>
    </location>
</feature>
<evidence type="ECO:0000256" key="16">
    <source>
        <dbReference type="ARBA" id="ARBA00022723"/>
    </source>
</evidence>
<evidence type="ECO:0000256" key="27">
    <source>
        <dbReference type="ARBA" id="ARBA00022843"/>
    </source>
</evidence>
<keyword evidence="18" id="KW-0547">Nucleotide-binding</keyword>
<evidence type="ECO:0000259" key="44">
    <source>
        <dbReference type="PROSITE" id="PS51192"/>
    </source>
</evidence>
<dbReference type="GO" id="GO:0018279">
    <property type="term" value="P:protein N-linked glycosylation via asparagine"/>
    <property type="evidence" value="ECO:0007669"/>
    <property type="project" value="UniProtKB-ARBA"/>
</dbReference>
<dbReference type="CDD" id="cd18068">
    <property type="entry name" value="DEXHc_ATRX"/>
    <property type="match status" value="1"/>
</dbReference>
<feature type="compositionally biased region" description="Basic and acidic residues" evidence="42">
    <location>
        <begin position="436"/>
        <end position="450"/>
    </location>
</feature>
<dbReference type="EC" id="3.6.4.12" evidence="8"/>
<sequence>MVLSEKVSQLMEWTNKRPVIRMNGDKFRRLVKAPPRNYSVIVMFTALQLHRQCVVCKQADEEFQILANSWRYSSAFTNRIFFAMVDFDEGSDVFQMLNMNSAPTFINFPAKGKPKRGDTYELQVRGFSAEQIARWIADRTDVNIRVIRPPNYAGPLMLGLLLAVIGGLVYLRRSNMEFLFNKTGWAFAALCFVLAMTSGQMWNHIRGPPYAHKNPHTGHVNYIHGSSQAQFVAETHIVLLFNGGVTLGMVLLCEAATSDMDIGKRKRFYPLSFMNAVTLYISQNNQDIDKRSPFIHIKISFCEIIVCPIVTDFFTNVTSNDLERVLSVESPFNKMIILWGHRHDINSLAFWDTVDGWVCGSSVKFWIQIKGPIIPSEQCHRTGRSESKLNTLVQKLHDFLAHSSEESEETSSPPRLVMNQSTDKASGSGNNSDMMENSREEGASSAEKSKSSGSSRSKRKPSIVTKYVESDDEKTLDETVNEDASNENSENDITMQSLPKGTVIVQPEPVLNEDKDDFKGPEFRSRKDGLHGIVSCTACGQQVNHFQKDSIYRHPSLQVLICKNCFKYYMSDDISRDSDGMDEQCRWCAEGGNLICCDFCHNAFCKKCILRNLGRKELSTIMDENNQWYCYICHPEPLLDLVTACNSVFENLEQLLQQNKKKIKVDNEKTSKVYEHAPRFSPKKNSSNCNGEEKKLDDSYSGSVTYSYSALIVPKDMIKKAKKLIETTANMNSSYVKFLKQATDNSEINSATKLRQLKAFKSVLADIKKAHLALEEDLNSEIQALDAVNKEKNTKEHKVIDAKSETKVRKGEKPCVLERKDISKSEGKLSRKQVDSEHIGQSVAVEEQRAHKNDSTEHKKSDKKEPQYEPSNTAEDLDMDIVSVPSSVPEDIFENLETAMEVQSSAEYQGDGNSGTEQELETSVKLNITSKDNRGGADCQEVPQDKDSYKSSCLNPKPENCELGQEKNDNEHLAKSEVPLLSEESDLRRSPRVKTTPLRRQTETNRTTSNSDEENNETVKEQQKLSVPMRKKDKRNSSDSAIDNPKPNKLPKSKQSEIVDHISDSDEMLTILKDMPSMSHSSSDTDINEPHTNNKKTFYSEIQRGKDDKRKRKRKSSTSGSDFDIKKGKSVKKAIISKKKRQNQSESSNYDSELEKEIKRMSKIGTARTTKKRVPNKEYYDSSEDEKHSKQGMDNQGHKSLRTAQEGPSDDVERKQERENFSSAEGTVDKDKTIMELRDRLSKKQQPNVSSESADKLCSGKEESFNSPEDKKVAESKGKSKHQRTRMCQKILGGLCDVAEKFSEKEQSDESSEDDNEQSKKEIEEKEKKTADLNKKVMEQEYESSSDTTEKLPEGEEICDFPKSIKQNKSSADGEKKCKKIKDKASKKKGELSDNSEKLPGKRESCDSSEDKRSKNGTSSREKKRFNLPEKSSRKRQDCSSSDTEKYSMKEDDCDFSDKRPKGIELRERRNLNSNRNSKEVQSGSSSDVEESSEDNKNLKKQRALAKKKAGSIKEKMRNSLRTSTKRKQADITSSSSSDIGDDDQKSVGEGSSDEQKIKPVTENLVLSSHTGFCQSSGDEALSKSVPVTVDDDDDDNDPENRIAKKMLLEEIKANLSSDEDGSSDESEEGKKRTGKHNEENPGDEEIKNQAISESDSDSEESKKPRYRHRLLRHKLTLSDGESGEEKKMKPKEHKEAKSRNRRKVSSEDSEDSDFQESGVSEEVSESEDEQRPRTRSAKKAELEENQRSYKQKKKRRRIKVQEDSSSENKVINNELGFITGIVDHSKYSPGKGRKKIRKILKDDKLRTETQNALKEEEERRKQIEDASPTKCPITTKLVLDEDEETKEPLVQVHRNMVIKLKPHQVDGVQFMWDCCCESVKKTKKSPGSGCILAHCMGLGKTLQVVSFLHTVLLCDKLDFSTALVVCPLNTALNWMNEFEKWQEGLKDDEKLEVSELATVKRPQERSYMLQRWQEDGGVMIIGYEMYRNLAQGRNVKSRKLKEIFNKALVDPGPDFVVCDEGHILKNEASAVSKAMNSIRSRRRIILTGTPLQNNLIEYHCMVNFIKENLLGSIKEFRNRFINPIQNGQCADSTMVDVRVMKKRAHILYEMLAGCVQRKDYTALTKFLPPKHEYVLAVRMTPIQCKLYQYYLDHLTGVGNSSEGGRGKAGAKLFQDFQMLSRIWTHPWCLQLDYISKENKGYFDEDSMDEFIASDSDETSMSLSSDDYTKKKKAKGKKGKKDSSSSGSGSDNDVEVIKVWNSRSRGGGEGNVDETGNNPSVSLKLEESKATSSSNPSSPAPDWYKDFVTDADAEVLEHSGKMVLLFEILRMAEEIGDKVLVFSQSLISLDLIEDFLELASREKTEDKDKPLIYKGEGKWLRNIDYYRLDGSTTAQSRKKWAEEFNDETNVRGRLFIISTKAGSLGINLVAANRVIIFDASWNPSYDIQSIFRVYRFGQTKPVYVYRFLAQGTMEDKIYDRQVTKQSLSFRVVDQQQVERHFTMNELTELYTFEPDLLDDPNSEKKKKRDTPMLPKDTILAELLQIHKEHIVGYHEHDSLLDHKEEEELTEEERKAAWAEYEAEKKGLTMRFNIPTGTNLPPVSFNSQTPYIPFNLGALSAMSNQQLEDLINQGREKVVEATNSVTAVRIQPLEDIISAVWKENMNLSEAQVQALALSRQASQELDVKRREAIYNDVLTKQQMLISCVQRILMNRRLQQQYNQQQQQQMTYQQATLGHLMMPKPPNLIMNPSNYQQIDMRGMYQSVAGVVPREFGFILTFPSVIQIEVSEKSSLPVHEVLGKSSVAPATPERRKAAVPKDQLKSQEEEGEACALGNLDKACVTCSPTRAWNLNWISV</sequence>
<keyword evidence="34" id="KW-1015">Disulfide bond</keyword>
<dbReference type="InterPro" id="IPR052131">
    <property type="entry name" value="ATRX_domain-containing"/>
</dbReference>
<evidence type="ECO:0000256" key="34">
    <source>
        <dbReference type="ARBA" id="ARBA00023157"/>
    </source>
</evidence>
<feature type="compositionally biased region" description="Basic residues" evidence="42">
    <location>
        <begin position="1377"/>
        <end position="1387"/>
    </location>
</feature>
<feature type="compositionally biased region" description="Basic residues" evidence="42">
    <location>
        <begin position="1499"/>
        <end position="1511"/>
    </location>
</feature>
<evidence type="ECO:0000256" key="17">
    <source>
        <dbReference type="ARBA" id="ARBA00022729"/>
    </source>
</evidence>
<evidence type="ECO:0000256" key="20">
    <source>
        <dbReference type="ARBA" id="ARBA00022771"/>
    </source>
</evidence>
<comment type="subunit">
    <text evidence="7">Accessory component of the STT3B-containing form of the oligosaccharyltransferase (OST) complex. OST exists in two different complex forms which contain common core subunits RPN1, RPN2, OST48, OST4, DAD1 and TMEM258, either STT3A or STT3B as catalytic subunits, and form-specific accessory subunits. OST can form stable complexes with the Sec61 complex or with both the Sec61 and TRAP complexes. The association of TUSC3 or MAGT1 with the STT3B-containing complex seems to be mutually exclusvice.</text>
</comment>
<evidence type="ECO:0000256" key="41">
    <source>
        <dbReference type="ARBA" id="ARBA00047995"/>
    </source>
</evidence>
<keyword evidence="33 43" id="KW-0472">Membrane</keyword>
<evidence type="ECO:0000256" key="30">
    <source>
        <dbReference type="ARBA" id="ARBA00022989"/>
    </source>
</evidence>
<evidence type="ECO:0000259" key="46">
    <source>
        <dbReference type="PROSITE" id="PS51533"/>
    </source>
</evidence>
<evidence type="ECO:0000256" key="15">
    <source>
        <dbReference type="ARBA" id="ARBA00022692"/>
    </source>
</evidence>
<evidence type="ECO:0000256" key="4">
    <source>
        <dbReference type="ARBA" id="ARBA00004922"/>
    </source>
</evidence>
<dbReference type="GO" id="GO:0033044">
    <property type="term" value="P:regulation of chromosome organization"/>
    <property type="evidence" value="ECO:0007669"/>
    <property type="project" value="UniProtKB-ARBA"/>
</dbReference>
<reference evidence="47" key="1">
    <citation type="submission" date="2019-10" db="EMBL/GenBank/DDBJ databases">
        <title>The sequence and de novo assembly of the wild yak genome.</title>
        <authorList>
            <person name="Liu Y."/>
        </authorList>
    </citation>
    <scope>NUCLEOTIDE SEQUENCE [LARGE SCALE GENOMIC DNA]</scope>
    <source>
        <strain evidence="47">WY2019</strain>
    </source>
</reference>
<keyword evidence="14" id="KW-0597">Phosphoprotein</keyword>
<dbReference type="GO" id="GO:0008270">
    <property type="term" value="F:zinc ion binding"/>
    <property type="evidence" value="ECO:0007669"/>
    <property type="project" value="UniProtKB-KW"/>
</dbReference>
<keyword evidence="32" id="KW-0238">DNA-binding</keyword>
<dbReference type="PROSITE" id="PS51192">
    <property type="entry name" value="HELICASE_ATP_BIND_1"/>
    <property type="match status" value="1"/>
</dbReference>
<dbReference type="PANTHER" id="PTHR46357">
    <property type="entry name" value="TRANSCRIPTIONAL REGULATOR ATRX"/>
    <property type="match status" value="1"/>
</dbReference>
<feature type="compositionally biased region" description="Basic and acidic residues" evidence="42">
    <location>
        <begin position="1684"/>
        <end position="1699"/>
    </location>
</feature>
<evidence type="ECO:0000256" key="13">
    <source>
        <dbReference type="ARBA" id="ARBA00022499"/>
    </source>
</evidence>
<evidence type="ECO:0000256" key="10">
    <source>
        <dbReference type="ARBA" id="ARBA00022448"/>
    </source>
</evidence>
<dbReference type="InterPro" id="IPR001650">
    <property type="entry name" value="Helicase_C-like"/>
</dbReference>
<feature type="region of interest" description="Disordered" evidence="42">
    <location>
        <begin position="1302"/>
        <end position="1768"/>
    </location>
</feature>
<feature type="compositionally biased region" description="Basic and acidic residues" evidence="42">
    <location>
        <begin position="1317"/>
        <end position="1339"/>
    </location>
</feature>
<keyword evidence="48" id="KW-1185">Reference proteome</keyword>
<accession>A0A6B0S7M2</accession>
<dbReference type="Gene3D" id="3.40.50.300">
    <property type="entry name" value="P-loop containing nucleotide triphosphate hydrolases"/>
    <property type="match status" value="2"/>
</dbReference>
<keyword evidence="19" id="KW-0227">DNA damage</keyword>
<dbReference type="Pfam" id="PF00176">
    <property type="entry name" value="SNF2-rel_dom"/>
    <property type="match status" value="1"/>
</dbReference>
<keyword evidence="29" id="KW-0779">Telomere</keyword>
<evidence type="ECO:0000256" key="37">
    <source>
        <dbReference type="ARBA" id="ARBA00023242"/>
    </source>
</evidence>
<dbReference type="InterPro" id="IPR058901">
    <property type="entry name" value="ATRX_C"/>
</dbReference>
<evidence type="ECO:0000256" key="40">
    <source>
        <dbReference type="ARBA" id="ARBA00046653"/>
    </source>
</evidence>
<dbReference type="Gene3D" id="3.30.40.10">
    <property type="entry name" value="Zinc/RING finger domain, C3HC4 (zinc finger)"/>
    <property type="match status" value="1"/>
</dbReference>
<keyword evidence="36" id="KW-0234">DNA repair</keyword>
<keyword evidence="11" id="KW-0158">Chromosome</keyword>
<feature type="region of interest" description="Disordered" evidence="42">
    <location>
        <begin position="402"/>
        <end position="495"/>
    </location>
</feature>
<keyword evidence="25" id="KW-0067">ATP-binding</keyword>
<dbReference type="SMART" id="SM00487">
    <property type="entry name" value="DEXDc"/>
    <property type="match status" value="1"/>
</dbReference>
<feature type="compositionally biased region" description="Polar residues" evidence="42">
    <location>
        <begin position="418"/>
        <end position="435"/>
    </location>
</feature>
<dbReference type="InterPro" id="IPR021149">
    <property type="entry name" value="OligosaccharylTrfase_OST3/OST6"/>
</dbReference>
<dbReference type="CDD" id="cd18793">
    <property type="entry name" value="SF2_C_SNF"/>
    <property type="match status" value="1"/>
</dbReference>
<dbReference type="GO" id="GO:0016605">
    <property type="term" value="C:PML body"/>
    <property type="evidence" value="ECO:0007669"/>
    <property type="project" value="UniProtKB-SubCell"/>
</dbReference>
<feature type="compositionally biased region" description="Basic and acidic residues" evidence="42">
    <location>
        <begin position="1227"/>
        <end position="1242"/>
    </location>
</feature>
<dbReference type="GO" id="GO:0006281">
    <property type="term" value="P:DNA repair"/>
    <property type="evidence" value="ECO:0007669"/>
    <property type="project" value="UniProtKB-KW"/>
</dbReference>
<keyword evidence="17" id="KW-0732">Signal</keyword>
<evidence type="ECO:0000256" key="19">
    <source>
        <dbReference type="ARBA" id="ARBA00022763"/>
    </source>
</evidence>
<feature type="compositionally biased region" description="Basic and acidic residues" evidence="42">
    <location>
        <begin position="1599"/>
        <end position="1613"/>
    </location>
</feature>
<feature type="region of interest" description="Disordered" evidence="42">
    <location>
        <begin position="2804"/>
        <end position="2823"/>
    </location>
</feature>
<feature type="compositionally biased region" description="Basic and acidic residues" evidence="42">
    <location>
        <begin position="1253"/>
        <end position="1278"/>
    </location>
</feature>
<evidence type="ECO:0000256" key="32">
    <source>
        <dbReference type="ARBA" id="ARBA00023125"/>
    </source>
</evidence>
<feature type="compositionally biased region" description="Basic residues" evidence="42">
    <location>
        <begin position="2230"/>
        <end position="2240"/>
    </location>
</feature>
<dbReference type="Gene3D" id="3.40.50.10810">
    <property type="entry name" value="Tandem AAA-ATPase domain"/>
    <property type="match status" value="1"/>
</dbReference>
<feature type="compositionally biased region" description="Basic and acidic residues" evidence="42">
    <location>
        <begin position="1175"/>
        <end position="1191"/>
    </location>
</feature>
<comment type="similarity">
    <text evidence="5">Belongs to the SNF2/RAD54 helicase family.</text>
</comment>
<comment type="subunit">
    <text evidence="40">Interacts with DAXX to form the chromatin remodeling complex ATRX:DAXX. Probably binds EZH2. Binds annexin V in a calcium and phosphatidylcholine/phosphatidylserine-dependent manner. Interacts directly with CBX5 via the PxVxL motif. Interacts with RAD50, MRE11 and NBN; indicative for an association with the MRN complex. Interacts with histone MACROH2A1. Interacts with histone H3 peptides methylated at 'Lys-10' with preferences H3K9me3 &gt; H3K9me2 &gt; H3K9me1. Interacts with histone H3 peptides unmethylated at 'Lys-5' (H3K4me0). Interacts with MECP2, SMC1 and SMC3. Interacts with SETDB1, TRIM28 and ZNF274.</text>
</comment>
<dbReference type="InterPro" id="IPR049730">
    <property type="entry name" value="SNF2/RAD54-like_C"/>
</dbReference>
<dbReference type="FunFam" id="3.40.50.10810:FF:000011">
    <property type="entry name" value="Transcriptional regulator ATRX homolog"/>
    <property type="match status" value="1"/>
</dbReference>
<feature type="compositionally biased region" description="Low complexity" evidence="42">
    <location>
        <begin position="2292"/>
        <end position="2301"/>
    </location>
</feature>
<dbReference type="InterPro" id="IPR011011">
    <property type="entry name" value="Znf_FYVE_PHD"/>
</dbReference>
<evidence type="ECO:0000313" key="47">
    <source>
        <dbReference type="EMBL" id="MXQ98799.1"/>
    </source>
</evidence>
<feature type="region of interest" description="Disordered" evidence="42">
    <location>
        <begin position="823"/>
        <end position="1286"/>
    </location>
</feature>
<dbReference type="FunFam" id="3.40.30.10:FF:000009">
    <property type="entry name" value="Tumor suppressor candidate 3"/>
    <property type="match status" value="1"/>
</dbReference>
<dbReference type="Gene3D" id="1.20.120.850">
    <property type="entry name" value="SWI2/SNF2 ATPases, N-terminal domain"/>
    <property type="match status" value="1"/>
</dbReference>
<evidence type="ECO:0000256" key="23">
    <source>
        <dbReference type="ARBA" id="ARBA00022824"/>
    </source>
</evidence>
<dbReference type="FunFam" id="1.20.120.850:FF:000001">
    <property type="entry name" value="transcriptional regulator ATRX isoform X1"/>
    <property type="match status" value="1"/>
</dbReference>
<evidence type="ECO:0000256" key="21">
    <source>
        <dbReference type="ARBA" id="ARBA00022801"/>
    </source>
</evidence>
<evidence type="ECO:0000256" key="36">
    <source>
        <dbReference type="ARBA" id="ARBA00023204"/>
    </source>
</evidence>
<dbReference type="CDD" id="cd02947">
    <property type="entry name" value="TRX_family"/>
    <property type="match status" value="1"/>
</dbReference>
<feature type="compositionally biased region" description="Acidic residues" evidence="42">
    <location>
        <begin position="470"/>
        <end position="485"/>
    </location>
</feature>
<feature type="compositionally biased region" description="Polar residues" evidence="42">
    <location>
        <begin position="1565"/>
        <end position="1578"/>
    </location>
</feature>
<feature type="compositionally biased region" description="Basic and acidic residues" evidence="42">
    <location>
        <begin position="1739"/>
        <end position="1748"/>
    </location>
</feature>
<dbReference type="SUPFAM" id="SSF52540">
    <property type="entry name" value="P-loop containing nucleoside triphosphate hydrolases"/>
    <property type="match status" value="2"/>
</dbReference>
<keyword evidence="15 43" id="KW-0812">Transmembrane</keyword>
<keyword evidence="23" id="KW-0256">Endoplasmic reticulum</keyword>
<comment type="caution">
    <text evidence="47">The sequence shown here is derived from an EMBL/GenBank/DDBJ whole genome shotgun (WGS) entry which is preliminary data.</text>
</comment>
<evidence type="ECO:0000256" key="43">
    <source>
        <dbReference type="SAM" id="Phobius"/>
    </source>
</evidence>
<evidence type="ECO:0000256" key="39">
    <source>
        <dbReference type="ARBA" id="ARBA00043074"/>
    </source>
</evidence>
<dbReference type="CDD" id="cd11726">
    <property type="entry name" value="ADDz_ATRX"/>
    <property type="match status" value="1"/>
</dbReference>
<feature type="compositionally biased region" description="Basic and acidic residues" evidence="42">
    <location>
        <begin position="1388"/>
        <end position="1414"/>
    </location>
</feature>
<feature type="domain" description="PHD-type" evidence="46">
    <location>
        <begin position="524"/>
        <end position="661"/>
    </location>
</feature>
<evidence type="ECO:0000256" key="5">
    <source>
        <dbReference type="ARBA" id="ARBA00007025"/>
    </source>
</evidence>
<dbReference type="GO" id="GO:0015095">
    <property type="term" value="F:magnesium ion transmembrane transporter activity"/>
    <property type="evidence" value="ECO:0007669"/>
    <property type="project" value="UniProtKB-ARBA"/>
</dbReference>
<feature type="compositionally biased region" description="Basic and acidic residues" evidence="42">
    <location>
        <begin position="964"/>
        <end position="975"/>
    </location>
</feature>
<dbReference type="InterPro" id="IPR013083">
    <property type="entry name" value="Znf_RING/FYVE/PHD"/>
</dbReference>
<dbReference type="GO" id="GO:0005524">
    <property type="term" value="F:ATP binding"/>
    <property type="evidence" value="ECO:0007669"/>
    <property type="project" value="UniProtKB-KW"/>
</dbReference>
<feature type="compositionally biased region" description="Basic and acidic residues" evidence="42">
    <location>
        <begin position="1629"/>
        <end position="1648"/>
    </location>
</feature>
<dbReference type="SMART" id="SM00490">
    <property type="entry name" value="HELICc"/>
    <property type="match status" value="1"/>
</dbReference>
<evidence type="ECO:0000256" key="12">
    <source>
        <dbReference type="ARBA" id="ARBA00022481"/>
    </source>
</evidence>
<evidence type="ECO:0000256" key="35">
    <source>
        <dbReference type="ARBA" id="ARBA00023163"/>
    </source>
</evidence>
<dbReference type="SUPFAM" id="SSF52833">
    <property type="entry name" value="Thioredoxin-like"/>
    <property type="match status" value="1"/>
</dbReference>
<dbReference type="PANTHER" id="PTHR46357:SF1">
    <property type="entry name" value="TRANSCRIPTIONAL REGULATOR ATRX"/>
    <property type="match status" value="1"/>
</dbReference>
<keyword evidence="26" id="KW-0460">Magnesium</keyword>
<name>A0A6B0S7M2_9CETA</name>
<organism evidence="47 48">
    <name type="scientific">Bos mutus</name>
    <name type="common">wild yak</name>
    <dbReference type="NCBI Taxonomy" id="72004"/>
    <lineage>
        <taxon>Eukaryota</taxon>
        <taxon>Metazoa</taxon>
        <taxon>Chordata</taxon>
        <taxon>Craniata</taxon>
        <taxon>Vertebrata</taxon>
        <taxon>Euteleostomi</taxon>
        <taxon>Mammalia</taxon>
        <taxon>Eutheria</taxon>
        <taxon>Laurasiatheria</taxon>
        <taxon>Artiodactyla</taxon>
        <taxon>Ruminantia</taxon>
        <taxon>Pecora</taxon>
        <taxon>Bovidae</taxon>
        <taxon>Bovinae</taxon>
        <taxon>Bos</taxon>
    </lineage>
</organism>
<evidence type="ECO:0000256" key="26">
    <source>
        <dbReference type="ARBA" id="ARBA00022842"/>
    </source>
</evidence>
<gene>
    <name evidence="47" type="ORF">E5288_WYG011796</name>
</gene>
<keyword evidence="28" id="KW-0156">Chromatin regulator</keyword>
<evidence type="ECO:0000256" key="33">
    <source>
        <dbReference type="ARBA" id="ARBA00023136"/>
    </source>
</evidence>
<keyword evidence="16" id="KW-0479">Metal-binding</keyword>
<protein>
    <recommendedName>
        <fullName evidence="9">Transcriptional regulator ATRX</fullName>
        <ecNumber evidence="8">3.6.4.12</ecNumber>
    </recommendedName>
    <alternativeName>
        <fullName evidence="38">ATP-dependent helicase ATRX</fullName>
    </alternativeName>
    <alternativeName>
        <fullName evidence="39">X-linked nuclear protein</fullName>
    </alternativeName>
</protein>
<evidence type="ECO:0000259" key="45">
    <source>
        <dbReference type="PROSITE" id="PS51194"/>
    </source>
</evidence>
<comment type="similarity">
    <text evidence="6">Belongs to the OST3/OST6 family.</text>
</comment>
<dbReference type="Pfam" id="PF26143">
    <property type="entry name" value="ATRX_C"/>
    <property type="match status" value="1"/>
</dbReference>
<evidence type="ECO:0000256" key="6">
    <source>
        <dbReference type="ARBA" id="ARBA00009561"/>
    </source>
</evidence>
<dbReference type="PROSITE" id="PS51533">
    <property type="entry name" value="ADD"/>
    <property type="match status" value="1"/>
</dbReference>
<dbReference type="GO" id="GO:0003678">
    <property type="term" value="F:DNA helicase activity"/>
    <property type="evidence" value="ECO:0007669"/>
    <property type="project" value="UniProtKB-EC"/>
</dbReference>
<dbReference type="GO" id="GO:0008250">
    <property type="term" value="C:oligosaccharyltransferase complex"/>
    <property type="evidence" value="ECO:0007669"/>
    <property type="project" value="UniProtKB-ARBA"/>
</dbReference>
<dbReference type="EMBL" id="VBQZ03000286">
    <property type="protein sequence ID" value="MXQ98799.1"/>
    <property type="molecule type" value="Genomic_DNA"/>
</dbReference>
<feature type="region of interest" description="Disordered" evidence="42">
    <location>
        <begin position="2216"/>
        <end position="2302"/>
    </location>
</feature>
<dbReference type="Proteomes" id="UP000322234">
    <property type="component" value="Unassembled WGS sequence"/>
</dbReference>
<comment type="catalytic activity">
    <reaction evidence="41">
        <text>ATP + H2O = ADP + phosphate + H(+)</text>
        <dbReference type="Rhea" id="RHEA:13065"/>
        <dbReference type="ChEBI" id="CHEBI:15377"/>
        <dbReference type="ChEBI" id="CHEBI:15378"/>
        <dbReference type="ChEBI" id="CHEBI:30616"/>
        <dbReference type="ChEBI" id="CHEBI:43474"/>
        <dbReference type="ChEBI" id="CHEBI:456216"/>
        <dbReference type="EC" id="3.6.4.12"/>
    </reaction>
</comment>
<evidence type="ECO:0000256" key="18">
    <source>
        <dbReference type="ARBA" id="ARBA00022741"/>
    </source>
</evidence>
<keyword evidence="22" id="KW-0347">Helicase</keyword>
<evidence type="ECO:0000256" key="14">
    <source>
        <dbReference type="ARBA" id="ARBA00022553"/>
    </source>
</evidence>
<evidence type="ECO:0000256" key="2">
    <source>
        <dbReference type="ARBA" id="ARBA00004477"/>
    </source>
</evidence>
<dbReference type="GO" id="GO:0045944">
    <property type="term" value="P:positive regulation of transcription by RNA polymerase II"/>
    <property type="evidence" value="ECO:0007669"/>
    <property type="project" value="UniProtKB-ARBA"/>
</dbReference>
<evidence type="ECO:0000256" key="7">
    <source>
        <dbReference type="ARBA" id="ARBA00011149"/>
    </source>
</evidence>
<evidence type="ECO:0000256" key="22">
    <source>
        <dbReference type="ARBA" id="ARBA00022806"/>
    </source>
</evidence>
<keyword evidence="21" id="KW-0378">Hydrolase</keyword>
<feature type="compositionally biased region" description="Basic and acidic residues" evidence="42">
    <location>
        <begin position="1425"/>
        <end position="1471"/>
    </location>
</feature>
<dbReference type="FunFam" id="3.30.40.10:FF:000091">
    <property type="entry name" value="transcriptional regulator ATRX isoform X1"/>
    <property type="match status" value="1"/>
</dbReference>
<feature type="compositionally biased region" description="Low complexity" evidence="42">
    <location>
        <begin position="1472"/>
        <end position="1487"/>
    </location>
</feature>
<dbReference type="InterPro" id="IPR036249">
    <property type="entry name" value="Thioredoxin-like_sf"/>
</dbReference>
<dbReference type="FunFam" id="3.40.50.300:FF:000377">
    <property type="entry name" value="transcriptional regulator ATRX isoform X1"/>
    <property type="match status" value="1"/>
</dbReference>
<feature type="compositionally biased region" description="Basic and acidic residues" evidence="42">
    <location>
        <begin position="846"/>
        <end position="867"/>
    </location>
</feature>
<evidence type="ECO:0000256" key="1">
    <source>
        <dbReference type="ARBA" id="ARBA00004322"/>
    </source>
</evidence>
<keyword evidence="24" id="KW-0862">Zinc</keyword>
<feature type="compositionally biased region" description="Basic and acidic residues" evidence="42">
    <location>
        <begin position="823"/>
        <end position="838"/>
    </location>
</feature>
<dbReference type="Gene3D" id="3.40.30.10">
    <property type="entry name" value="Glutaredoxin"/>
    <property type="match status" value="1"/>
</dbReference>
<evidence type="ECO:0000256" key="38">
    <source>
        <dbReference type="ARBA" id="ARBA00031106"/>
    </source>
</evidence>
<evidence type="ECO:0000256" key="24">
    <source>
        <dbReference type="ARBA" id="ARBA00022833"/>
    </source>
</evidence>
<dbReference type="GO" id="GO:0010564">
    <property type="term" value="P:regulation of cell cycle process"/>
    <property type="evidence" value="ECO:0007669"/>
    <property type="project" value="UniProtKB-ARBA"/>
</dbReference>
<dbReference type="Pfam" id="PF17981">
    <property type="entry name" value="ADD_ATRX"/>
    <property type="match status" value="1"/>
</dbReference>
<dbReference type="GO" id="GO:0042393">
    <property type="term" value="F:histone binding"/>
    <property type="evidence" value="ECO:0007669"/>
    <property type="project" value="UniProtKB-ARBA"/>
</dbReference>
<dbReference type="PROSITE" id="PS51194">
    <property type="entry name" value="HELICASE_CTER"/>
    <property type="match status" value="1"/>
</dbReference>
<feature type="compositionally biased region" description="Basic residues" evidence="42">
    <location>
        <begin position="1750"/>
        <end position="1759"/>
    </location>
</feature>
<feature type="compositionally biased region" description="Basic residues" evidence="42">
    <location>
        <begin position="1665"/>
        <end position="1676"/>
    </location>
</feature>
<dbReference type="GO" id="GO:0031297">
    <property type="term" value="P:replication fork processing"/>
    <property type="evidence" value="ECO:0007669"/>
    <property type="project" value="TreeGrafter"/>
</dbReference>
<feature type="transmembrane region" description="Helical" evidence="43">
    <location>
        <begin position="183"/>
        <end position="202"/>
    </location>
</feature>
<comment type="subcellular location">
    <subcellularLocation>
        <location evidence="3">Chromosome</location>
        <location evidence="3">Telomere</location>
    </subcellularLocation>
    <subcellularLocation>
        <location evidence="2">Endoplasmic reticulum membrane</location>
        <topology evidence="2">Multi-pass membrane protein</topology>
    </subcellularLocation>
    <subcellularLocation>
        <location evidence="1">Nucleus</location>
        <location evidence="1">PML body</location>
    </subcellularLocation>
</comment>
<keyword evidence="13" id="KW-1017">Isopeptide bond</keyword>
<evidence type="ECO:0000256" key="9">
    <source>
        <dbReference type="ARBA" id="ARBA00016932"/>
    </source>
</evidence>
<dbReference type="InterPro" id="IPR038718">
    <property type="entry name" value="SNF2-like_sf"/>
</dbReference>
<dbReference type="UniPathway" id="UPA00378"/>
<evidence type="ECO:0000256" key="28">
    <source>
        <dbReference type="ARBA" id="ARBA00022853"/>
    </source>
</evidence>
<dbReference type="GO" id="GO:0005721">
    <property type="term" value="C:pericentric heterochromatin"/>
    <property type="evidence" value="ECO:0007669"/>
    <property type="project" value="TreeGrafter"/>
</dbReference>
<dbReference type="GO" id="GO:0016787">
    <property type="term" value="F:hydrolase activity"/>
    <property type="evidence" value="ECO:0007669"/>
    <property type="project" value="UniProtKB-KW"/>
</dbReference>
<keyword evidence="30 43" id="KW-1133">Transmembrane helix</keyword>
<comment type="pathway">
    <text evidence="4">Protein modification; protein glycosylation.</text>
</comment>
<keyword evidence="27" id="KW-0832">Ubl conjugation</keyword>
<evidence type="ECO:0000256" key="11">
    <source>
        <dbReference type="ARBA" id="ARBA00022454"/>
    </source>
</evidence>
<feature type="compositionally biased region" description="Acidic residues" evidence="42">
    <location>
        <begin position="1618"/>
        <end position="1628"/>
    </location>
</feature>
<keyword evidence="35" id="KW-0804">Transcription</keyword>
<dbReference type="InterPro" id="IPR025766">
    <property type="entry name" value="ADD"/>
</dbReference>
<proteinExistence type="inferred from homology"/>